<evidence type="ECO:0000313" key="1">
    <source>
        <dbReference type="EMBL" id="MBB4225175.1"/>
    </source>
</evidence>
<gene>
    <name evidence="1" type="ORF">GGD71_005984</name>
</gene>
<dbReference type="Pfam" id="PF11112">
    <property type="entry name" value="PyocinActivator"/>
    <property type="match status" value="1"/>
</dbReference>
<dbReference type="EMBL" id="JACIFZ010000010">
    <property type="protein sequence ID" value="MBB4225175.1"/>
    <property type="molecule type" value="Genomic_DNA"/>
</dbReference>
<sequence>MKTIFLLMAQYDARPVIPLEWVQRDFFAHLDVKKLAAKCTTGEIKLPLVRTDPSSQKSPKGVGIQDLAMYLDDRQQAARKELAQLTAR</sequence>
<organism evidence="1 2">
    <name type="scientific">Variovorax guangxiensis</name>
    <dbReference type="NCBI Taxonomy" id="1775474"/>
    <lineage>
        <taxon>Bacteria</taxon>
        <taxon>Pseudomonadati</taxon>
        <taxon>Pseudomonadota</taxon>
        <taxon>Betaproteobacteria</taxon>
        <taxon>Burkholderiales</taxon>
        <taxon>Comamonadaceae</taxon>
        <taxon>Variovorax</taxon>
    </lineage>
</organism>
<dbReference type="Proteomes" id="UP000524450">
    <property type="component" value="Unassembled WGS sequence"/>
</dbReference>
<evidence type="ECO:0008006" key="3">
    <source>
        <dbReference type="Google" id="ProtNLM"/>
    </source>
</evidence>
<name>A0A840FY86_9BURK</name>
<reference evidence="1 2" key="1">
    <citation type="submission" date="2020-08" db="EMBL/GenBank/DDBJ databases">
        <title>Genomic Encyclopedia of Type Strains, Phase IV (KMG-V): Genome sequencing to study the core and pangenomes of soil and plant-associated prokaryotes.</title>
        <authorList>
            <person name="Whitman W."/>
        </authorList>
    </citation>
    <scope>NUCLEOTIDE SEQUENCE [LARGE SCALE GENOMIC DNA]</scope>
    <source>
        <strain evidence="1 2">34/80</strain>
    </source>
</reference>
<evidence type="ECO:0000313" key="2">
    <source>
        <dbReference type="Proteomes" id="UP000524450"/>
    </source>
</evidence>
<accession>A0A840FY86</accession>
<dbReference type="RefSeq" id="WP_184641999.1">
    <property type="nucleotide sequence ID" value="NZ_JACIFZ010000010.1"/>
</dbReference>
<dbReference type="AlphaFoldDB" id="A0A840FY86"/>
<protein>
    <recommendedName>
        <fullName evidence="3">Pyocin activator protein PrtN</fullName>
    </recommendedName>
</protein>
<dbReference type="InterPro" id="IPR020518">
    <property type="entry name" value="Tscrpt_reg_PrtN"/>
</dbReference>
<proteinExistence type="predicted"/>
<dbReference type="GO" id="GO:0006355">
    <property type="term" value="P:regulation of DNA-templated transcription"/>
    <property type="evidence" value="ECO:0007669"/>
    <property type="project" value="InterPro"/>
</dbReference>
<comment type="caution">
    <text evidence="1">The sequence shown here is derived from an EMBL/GenBank/DDBJ whole genome shotgun (WGS) entry which is preliminary data.</text>
</comment>